<gene>
    <name evidence="9" type="ORF">RUMGNA_03418</name>
</gene>
<evidence type="ECO:0000256" key="2">
    <source>
        <dbReference type="ARBA" id="ARBA00022475"/>
    </source>
</evidence>
<feature type="transmembrane region" description="Helical" evidence="7">
    <location>
        <begin position="111"/>
        <end position="132"/>
    </location>
</feature>
<dbReference type="PaxDb" id="411470-RUMGNA_03418"/>
<dbReference type="Pfam" id="PF02690">
    <property type="entry name" value="Na_Pi_cotrans"/>
    <property type="match status" value="2"/>
</dbReference>
<feature type="transmembrane region" description="Helical" evidence="7">
    <location>
        <begin position="254"/>
        <end position="275"/>
    </location>
</feature>
<keyword evidence="4 7" id="KW-1133">Transmembrane helix</keyword>
<dbReference type="InterPro" id="IPR038078">
    <property type="entry name" value="PhoU-like_sf"/>
</dbReference>
<evidence type="ECO:0000256" key="6">
    <source>
        <dbReference type="SAM" id="Coils"/>
    </source>
</evidence>
<dbReference type="GO" id="GO:0005436">
    <property type="term" value="F:sodium:phosphate symporter activity"/>
    <property type="evidence" value="ECO:0007669"/>
    <property type="project" value="InterPro"/>
</dbReference>
<feature type="transmembrane region" description="Helical" evidence="7">
    <location>
        <begin position="44"/>
        <end position="63"/>
    </location>
</feature>
<keyword evidence="5 7" id="KW-0472">Membrane</keyword>
<dbReference type="InterPro" id="IPR026022">
    <property type="entry name" value="PhoU_dom"/>
</dbReference>
<evidence type="ECO:0000256" key="5">
    <source>
        <dbReference type="ARBA" id="ARBA00023136"/>
    </source>
</evidence>
<keyword evidence="6" id="KW-0175">Coiled coil</keyword>
<keyword evidence="2" id="KW-1003">Cell membrane</keyword>
<dbReference type="GO" id="GO:0044341">
    <property type="term" value="P:sodium-dependent phosphate transport"/>
    <property type="evidence" value="ECO:0007669"/>
    <property type="project" value="InterPro"/>
</dbReference>
<dbReference type="PANTHER" id="PTHR10010:SF46">
    <property type="entry name" value="SODIUM-DEPENDENT PHOSPHATE TRANSPORT PROTEIN 2B"/>
    <property type="match status" value="1"/>
</dbReference>
<proteinExistence type="predicted"/>
<evidence type="ECO:0000256" key="7">
    <source>
        <dbReference type="SAM" id="Phobius"/>
    </source>
</evidence>
<dbReference type="Pfam" id="PF01895">
    <property type="entry name" value="PhoU"/>
    <property type="match status" value="2"/>
</dbReference>
<feature type="transmembrane region" description="Helical" evidence="7">
    <location>
        <begin position="216"/>
        <end position="242"/>
    </location>
</feature>
<dbReference type="PANTHER" id="PTHR10010">
    <property type="entry name" value="SOLUTE CARRIER FAMILY 34 SODIUM PHOSPHATE , MEMBER 2-RELATED"/>
    <property type="match status" value="1"/>
</dbReference>
<dbReference type="GO" id="GO:0005886">
    <property type="term" value="C:plasma membrane"/>
    <property type="evidence" value="ECO:0007669"/>
    <property type="project" value="UniProtKB-SubCell"/>
</dbReference>
<feature type="transmembrane region" description="Helical" evidence="7">
    <location>
        <begin position="329"/>
        <end position="348"/>
    </location>
</feature>
<evidence type="ECO:0000313" key="9">
    <source>
        <dbReference type="EMBL" id="EDN76314.1"/>
    </source>
</evidence>
<accession>A7B752</accession>
<evidence type="ECO:0000256" key="3">
    <source>
        <dbReference type="ARBA" id="ARBA00022692"/>
    </source>
</evidence>
<dbReference type="EMBL" id="AAYG02000031">
    <property type="protein sequence ID" value="EDN76314.1"/>
    <property type="molecule type" value="Genomic_DNA"/>
</dbReference>
<evidence type="ECO:0000256" key="4">
    <source>
        <dbReference type="ARBA" id="ARBA00022989"/>
    </source>
</evidence>
<feature type="domain" description="PhoU" evidence="8">
    <location>
        <begin position="391"/>
        <end position="475"/>
    </location>
</feature>
<organism evidence="9 10">
    <name type="scientific">Mediterraneibacter gnavus (strain ATCC 29149 / DSM 114966 / JCM 6515 / VPI C7-9)</name>
    <name type="common">Ruminococcus gnavus</name>
    <dbReference type="NCBI Taxonomy" id="411470"/>
    <lineage>
        <taxon>Bacteria</taxon>
        <taxon>Bacillati</taxon>
        <taxon>Bacillota</taxon>
        <taxon>Clostridia</taxon>
        <taxon>Lachnospirales</taxon>
        <taxon>Lachnospiraceae</taxon>
        <taxon>Mediterraneibacter</taxon>
    </lineage>
</organism>
<name>A7B752_MEDG7</name>
<protein>
    <submittedName>
        <fullName evidence="9">Na/Pi-cotransporter II-like protein</fullName>
    </submittedName>
</protein>
<feature type="transmembrane region" description="Helical" evidence="7">
    <location>
        <begin position="144"/>
        <end position="167"/>
    </location>
</feature>
<comment type="caution">
    <text evidence="9">The sequence shown here is derived from an EMBL/GenBank/DDBJ whole genome shotgun (WGS) entry which is preliminary data.</text>
</comment>
<sequence>MRCARIKIVKFARKRDCCDTICGSLVSSEKIKYKKRRKKEKDTMGITDILSLLGGLALFLYGMHMMSNGLEAAAGNRMKSILEKLTSNRIKGVLVGAVITAVIQSSSATTVMLVGFVNSGLMTLSQAVWVIMGANIGTTITGQLIALDISAIAPIFAIGGVAAMMFIKNEKVHHISGIFSGLGILFMGMAMMGDAMVPLQDSQTFINFMTTVENPLVGILIGAIFTAIIQSSSASVGILQALAATGMVPLSSAVYILFGQNIGTCITAVLASIGMKVNAKRTTVIHLMFNIFGSILFTVICMTTPFVSWMEALTPGNPVAQIANVHTTFNIVTTLILLPFGNVMARIATQILPDSKKEDDGDYRLKYITRFESNYAIGSSAVALSQVRDEIERMRDMVSKNIAKAYDVLIQYNEKDMEKISERETYIDYLNREISEYIVSLISNEKSTEDSKIINGYYAVIGNLERIGDHAMNLAGYAKDLKEWNLSFSDVALEEIEEMKKQCLTALDIVKNEEGSDMTQVLFEASAAEQKIDDLRDKYFKKQMQRMKKGKCKPQSGIIFTEMLTDFERMGDHVKNIAQQYKQMSE</sequence>
<dbReference type="Proteomes" id="UP000004410">
    <property type="component" value="Unassembled WGS sequence"/>
</dbReference>
<dbReference type="SUPFAM" id="SSF109755">
    <property type="entry name" value="PhoU-like"/>
    <property type="match status" value="1"/>
</dbReference>
<feature type="coiled-coil region" evidence="6">
    <location>
        <begin position="493"/>
        <end position="545"/>
    </location>
</feature>
<feature type="transmembrane region" description="Helical" evidence="7">
    <location>
        <begin position="287"/>
        <end position="309"/>
    </location>
</feature>
<dbReference type="InterPro" id="IPR003841">
    <property type="entry name" value="Na/Pi_transpt"/>
</dbReference>
<dbReference type="eggNOG" id="COG1283">
    <property type="taxonomic scope" value="Bacteria"/>
</dbReference>
<evidence type="ECO:0000259" key="8">
    <source>
        <dbReference type="Pfam" id="PF01895"/>
    </source>
</evidence>
<reference evidence="9 10" key="2">
    <citation type="submission" date="2007-06" db="EMBL/GenBank/DDBJ databases">
        <title>Draft genome sequence of Ruminococcus gnavus (ATCC 29149).</title>
        <authorList>
            <person name="Sudarsanam P."/>
            <person name="Ley R."/>
            <person name="Guruge J."/>
            <person name="Turnbaugh P.J."/>
            <person name="Mahowald M."/>
            <person name="Liep D."/>
            <person name="Gordon J."/>
        </authorList>
    </citation>
    <scope>NUCLEOTIDE SEQUENCE [LARGE SCALE GENOMIC DNA]</scope>
    <source>
        <strain evidence="9 10">ATCC 29149</strain>
    </source>
</reference>
<dbReference type="Gene3D" id="1.20.58.220">
    <property type="entry name" value="Phosphate transport system protein phou homolog 2, domain 2"/>
    <property type="match status" value="1"/>
</dbReference>
<dbReference type="AlphaFoldDB" id="A7B752"/>
<comment type="subcellular location">
    <subcellularLocation>
        <location evidence="1">Cell membrane</location>
        <topology evidence="1">Multi-pass membrane protein</topology>
    </subcellularLocation>
</comment>
<feature type="domain" description="PhoU" evidence="8">
    <location>
        <begin position="524"/>
        <end position="579"/>
    </location>
</feature>
<dbReference type="InterPro" id="IPR004633">
    <property type="entry name" value="NaPi_cotrn-rel/YqeW-like"/>
</dbReference>
<evidence type="ECO:0000313" key="10">
    <source>
        <dbReference type="Proteomes" id="UP000004410"/>
    </source>
</evidence>
<dbReference type="NCBIfam" id="NF037997">
    <property type="entry name" value="Na_Pi_symport"/>
    <property type="match status" value="1"/>
</dbReference>
<keyword evidence="3 7" id="KW-0812">Transmembrane</keyword>
<feature type="transmembrane region" description="Helical" evidence="7">
    <location>
        <begin position="173"/>
        <end position="195"/>
    </location>
</feature>
<dbReference type="NCBIfam" id="TIGR00704">
    <property type="entry name" value="NaPi_cotrn_rel"/>
    <property type="match status" value="1"/>
</dbReference>
<evidence type="ECO:0000256" key="1">
    <source>
        <dbReference type="ARBA" id="ARBA00004651"/>
    </source>
</evidence>
<reference evidence="9 10" key="1">
    <citation type="submission" date="2007-04" db="EMBL/GenBank/DDBJ databases">
        <authorList>
            <person name="Fulton L."/>
            <person name="Clifton S."/>
            <person name="Fulton B."/>
            <person name="Xu J."/>
            <person name="Minx P."/>
            <person name="Pepin K.H."/>
            <person name="Johnson M."/>
            <person name="Thiruvilangam P."/>
            <person name="Bhonagiri V."/>
            <person name="Nash W.E."/>
            <person name="Mardis E.R."/>
            <person name="Wilson R.K."/>
        </authorList>
    </citation>
    <scope>NUCLEOTIDE SEQUENCE [LARGE SCALE GENOMIC DNA]</scope>
    <source>
        <strain evidence="9 10">ATCC 29149</strain>
    </source>
</reference>